<evidence type="ECO:0000256" key="1">
    <source>
        <dbReference type="SAM" id="MobiDB-lite"/>
    </source>
</evidence>
<reference evidence="2" key="1">
    <citation type="journal article" date="2005" name="BMC Biol.">
        <title>The sequence of rice chromosomes 11 and 12, rich in disease resistance genes and recent gene duplications.</title>
        <authorList>
            <consortium name="The rice chromosomes 11 and 12 sequencing consortia"/>
        </authorList>
    </citation>
    <scope>NUCLEOTIDE SEQUENCE [LARGE SCALE GENOMIC DNA]</scope>
</reference>
<reference evidence="2" key="3">
    <citation type="submission" date="2006-01" db="EMBL/GenBank/DDBJ databases">
        <authorList>
            <person name="Buell R."/>
        </authorList>
    </citation>
    <scope>NUCLEOTIDE SEQUENCE</scope>
</reference>
<name>Q2R2L1_ORYSJ</name>
<dbReference type="EMBL" id="DP000010">
    <property type="protein sequence ID" value="ABA94298.1"/>
    <property type="molecule type" value="Genomic_DNA"/>
</dbReference>
<proteinExistence type="predicted"/>
<accession>Q2R2L1</accession>
<gene>
    <name evidence="2" type="ordered locus">LOC_Os11g35440</name>
</gene>
<dbReference type="AlphaFoldDB" id="Q2R2L1"/>
<reference evidence="2" key="2">
    <citation type="submission" date="2005-04" db="EMBL/GenBank/DDBJ databases">
        <authorList>
            <person name="Buell C.R."/>
            <person name="Wing R.A."/>
            <person name="McCombie W.A."/>
            <person name="Ouyang S."/>
        </authorList>
    </citation>
    <scope>NUCLEOTIDE SEQUENCE</scope>
</reference>
<organism evidence="2">
    <name type="scientific">Oryza sativa subsp. japonica</name>
    <name type="common">Rice</name>
    <dbReference type="NCBI Taxonomy" id="39947"/>
    <lineage>
        <taxon>Eukaryota</taxon>
        <taxon>Viridiplantae</taxon>
        <taxon>Streptophyta</taxon>
        <taxon>Embryophyta</taxon>
        <taxon>Tracheophyta</taxon>
        <taxon>Spermatophyta</taxon>
        <taxon>Magnoliopsida</taxon>
        <taxon>Liliopsida</taxon>
        <taxon>Poales</taxon>
        <taxon>Poaceae</taxon>
        <taxon>BOP clade</taxon>
        <taxon>Oryzoideae</taxon>
        <taxon>Oryzeae</taxon>
        <taxon>Oryzinae</taxon>
        <taxon>Oryza</taxon>
        <taxon>Oryza sativa</taxon>
    </lineage>
</organism>
<sequence>MAYGAKVYRLHTEESHQSRGATLAPPPSSVRLSLRDEQSTAASAARQQPPATAHSRAHRRQQGTPTYLCNRMSDEWLNDMILSYIEKEILGGLDFKKVKLRFQAMDDQRIELPKHPRVPIKA</sequence>
<protein>
    <submittedName>
        <fullName evidence="2">Uncharacterized protein</fullName>
    </submittedName>
</protein>
<feature type="region of interest" description="Disordered" evidence="1">
    <location>
        <begin position="1"/>
        <end position="68"/>
    </location>
</feature>
<evidence type="ECO:0000313" key="2">
    <source>
        <dbReference type="EMBL" id="ABA94298.1"/>
    </source>
</evidence>
<feature type="compositionally biased region" description="Polar residues" evidence="1">
    <location>
        <begin position="39"/>
        <end position="50"/>
    </location>
</feature>